<dbReference type="AlphaFoldDB" id="A0A1Q9LEW7"/>
<reference evidence="2 3" key="1">
    <citation type="submission" date="2016-10" db="EMBL/GenBank/DDBJ databases">
        <title>The Draft Genome Sequence of Actinokineospora bangkokensis 44EHWT reveals the biosynthetic pathway of antifungal compounds Thailandins with unusual extender unit butylmalonyl-CoA.</title>
        <authorList>
            <person name="Greule A."/>
            <person name="Intra B."/>
            <person name="Flemming S."/>
            <person name="Rommel M.G."/>
            <person name="Panbangred W."/>
            <person name="Bechthold A."/>
        </authorList>
    </citation>
    <scope>NUCLEOTIDE SEQUENCE [LARGE SCALE GENOMIC DNA]</scope>
    <source>
        <strain evidence="2 3">44EHW</strain>
    </source>
</reference>
<feature type="transmembrane region" description="Helical" evidence="1">
    <location>
        <begin position="12"/>
        <end position="29"/>
    </location>
</feature>
<evidence type="ECO:0000256" key="1">
    <source>
        <dbReference type="SAM" id="Phobius"/>
    </source>
</evidence>
<keyword evidence="3" id="KW-1185">Reference proteome</keyword>
<dbReference type="RefSeq" id="WP_075977237.1">
    <property type="nucleotide sequence ID" value="NZ_MKQR01000026.1"/>
</dbReference>
<gene>
    <name evidence="2" type="ORF">BJP25_28490</name>
</gene>
<evidence type="ECO:0000313" key="2">
    <source>
        <dbReference type="EMBL" id="OLR90563.1"/>
    </source>
</evidence>
<keyword evidence="1" id="KW-0472">Membrane</keyword>
<organism evidence="2 3">
    <name type="scientific">Actinokineospora bangkokensis</name>
    <dbReference type="NCBI Taxonomy" id="1193682"/>
    <lineage>
        <taxon>Bacteria</taxon>
        <taxon>Bacillati</taxon>
        <taxon>Actinomycetota</taxon>
        <taxon>Actinomycetes</taxon>
        <taxon>Pseudonocardiales</taxon>
        <taxon>Pseudonocardiaceae</taxon>
        <taxon>Actinokineospora</taxon>
    </lineage>
</organism>
<dbReference type="STRING" id="1193682.BJP25_28490"/>
<comment type="caution">
    <text evidence="2">The sequence shown here is derived from an EMBL/GenBank/DDBJ whole genome shotgun (WGS) entry which is preliminary data.</text>
</comment>
<name>A0A1Q9LEW7_9PSEU</name>
<protein>
    <submittedName>
        <fullName evidence="2">Uncharacterized protein</fullName>
    </submittedName>
</protein>
<proteinExistence type="predicted"/>
<dbReference type="Proteomes" id="UP000186040">
    <property type="component" value="Unassembled WGS sequence"/>
</dbReference>
<keyword evidence="1" id="KW-0812">Transmembrane</keyword>
<evidence type="ECO:0000313" key="3">
    <source>
        <dbReference type="Proteomes" id="UP000186040"/>
    </source>
</evidence>
<sequence length="69" mass="7075">MADRDVRRRVDPVTLVVGLLALGVAGFALSDGAGWGWVSHAPWGLGGVAVLVGLVLLAASRRRRGGGRG</sequence>
<feature type="transmembrane region" description="Helical" evidence="1">
    <location>
        <begin position="41"/>
        <end position="59"/>
    </location>
</feature>
<dbReference type="EMBL" id="MKQR01000026">
    <property type="protein sequence ID" value="OLR90563.1"/>
    <property type="molecule type" value="Genomic_DNA"/>
</dbReference>
<keyword evidence="1" id="KW-1133">Transmembrane helix</keyword>
<accession>A0A1Q9LEW7</accession>